<dbReference type="SUPFAM" id="SSF81301">
    <property type="entry name" value="Nucleotidyltransferase"/>
    <property type="match status" value="1"/>
</dbReference>
<dbReference type="AlphaFoldDB" id="A0A399M5F5"/>
<name>A0A399M5F5_9PSED</name>
<evidence type="ECO:0000313" key="2">
    <source>
        <dbReference type="Proteomes" id="UP000265875"/>
    </source>
</evidence>
<dbReference type="RefSeq" id="WP_119370476.1">
    <property type="nucleotide sequence ID" value="NZ_QWLL01000035.1"/>
</dbReference>
<comment type="caution">
    <text evidence="1">The sequence shown here is derived from an EMBL/GenBank/DDBJ whole genome shotgun (WGS) entry which is preliminary data.</text>
</comment>
<sequence length="419" mass="47243">MSTQEKRYPRERLTKQLIRICEVLDNISTRDIDYRIYDRPASCRLTVNEVWVVGSYARGALMCGDLDVVVRYTKVSGAKPNPKVYPRAFFGSPRGVSFFDGDPHENSSNVAFTDAVLIWSEADGKEGLWSSRINGIAPDPEAGRASRDSDCIPLRPEQLRIHNDALEKAVLCYQQRELEWEFFALDDVLLRPIPEAGLPQSDAWLVEFAKGMTAKNRELIPAVWRVATQTESGGVWSEAIGERATLRCGSTLIHIGTPTLTLQHFDSVKTRQLMLVPHSSSRGPRGIWLIRRGPKHPHVLGFKNRKIFYLGKPGVPDLIRAEHEFGDVRIFEFFESFEQASATAEEMYTDASIPVVISHAQDEEIFELLARADVLEFQMAHTAVTDLGRSYLQQEKKGDDREWLVEIAAVLPDTTATIE</sequence>
<accession>A0A399M5F5</accession>
<gene>
    <name evidence="1" type="ORF">D0894_15650</name>
</gene>
<reference evidence="1 2" key="1">
    <citation type="submission" date="2018-08" db="EMBL/GenBank/DDBJ databases">
        <title>Draft genome sequence of the cyanotroph, Pseudomonas monteilii BCN3.</title>
        <authorList>
            <person name="Jones L.B."/>
            <person name="Kunz D.A."/>
        </authorList>
    </citation>
    <scope>NUCLEOTIDE SEQUENCE [LARGE SCALE GENOMIC DNA]</scope>
    <source>
        <strain evidence="1 2">BCN3</strain>
    </source>
</reference>
<dbReference type="EMBL" id="QWLL01000035">
    <property type="protein sequence ID" value="RII76597.1"/>
    <property type="molecule type" value="Genomic_DNA"/>
</dbReference>
<dbReference type="Proteomes" id="UP000265875">
    <property type="component" value="Unassembled WGS sequence"/>
</dbReference>
<proteinExistence type="predicted"/>
<dbReference type="InterPro" id="IPR043519">
    <property type="entry name" value="NT_sf"/>
</dbReference>
<organism evidence="1 2">
    <name type="scientific">Pseudomonas monteilii</name>
    <dbReference type="NCBI Taxonomy" id="76759"/>
    <lineage>
        <taxon>Bacteria</taxon>
        <taxon>Pseudomonadati</taxon>
        <taxon>Pseudomonadota</taxon>
        <taxon>Gammaproteobacteria</taxon>
        <taxon>Pseudomonadales</taxon>
        <taxon>Pseudomonadaceae</taxon>
        <taxon>Pseudomonas</taxon>
    </lineage>
</organism>
<protein>
    <recommendedName>
        <fullName evidence="3">Nucleotidyltransferase</fullName>
    </recommendedName>
</protein>
<evidence type="ECO:0000313" key="1">
    <source>
        <dbReference type="EMBL" id="RII76597.1"/>
    </source>
</evidence>
<evidence type="ECO:0008006" key="3">
    <source>
        <dbReference type="Google" id="ProtNLM"/>
    </source>
</evidence>